<evidence type="ECO:0000313" key="5">
    <source>
        <dbReference type="EMBL" id="KYC53734.1"/>
    </source>
</evidence>
<dbReference type="InterPro" id="IPR046470">
    <property type="entry name" value="SAM_HAT_C"/>
</dbReference>
<comment type="similarity">
    <text evidence="2">Belongs to the SAM hydrolase / SAM-dependent halogenase family.</text>
</comment>
<evidence type="ECO:0000259" key="4">
    <source>
        <dbReference type="Pfam" id="PF20257"/>
    </source>
</evidence>
<organism evidence="5 6">
    <name type="scientific">Candidatus Methanofastidiosum methylothiophilum</name>
    <dbReference type="NCBI Taxonomy" id="1705564"/>
    <lineage>
        <taxon>Archaea</taxon>
        <taxon>Methanobacteriati</taxon>
        <taxon>Methanobacteriota</taxon>
        <taxon>Stenosarchaea group</taxon>
        <taxon>Candidatus Methanofastidiosia</taxon>
        <taxon>Candidatus Methanofastidiosales</taxon>
        <taxon>Candidatus Methanofastidiosaceae</taxon>
        <taxon>Candidatus Methanofastidiosum</taxon>
    </lineage>
</organism>
<dbReference type="Pfam" id="PF01887">
    <property type="entry name" value="SAM_HAT_N"/>
    <property type="match status" value="1"/>
</dbReference>
<dbReference type="PANTHER" id="PTHR35092:SF1">
    <property type="entry name" value="CHLORINASE MJ1651"/>
    <property type="match status" value="1"/>
</dbReference>
<protein>
    <submittedName>
        <fullName evidence="5">Chlorinase</fullName>
        <ecNumber evidence="5">2.5.1.-</ecNumber>
    </submittedName>
</protein>
<feature type="domain" description="S-adenosyl-l-methionine hydroxide adenosyltransferase N-terminal" evidence="3">
    <location>
        <begin position="2"/>
        <end position="140"/>
    </location>
</feature>
<dbReference type="Gene3D" id="3.40.50.10790">
    <property type="entry name" value="S-adenosyl-l-methionine hydroxide adenosyltransferase, N-terminal"/>
    <property type="match status" value="1"/>
</dbReference>
<dbReference type="PANTHER" id="PTHR35092">
    <property type="entry name" value="CHLORINASE MJ1651"/>
    <property type="match status" value="1"/>
</dbReference>
<name>A0A150J9W7_9EURY</name>
<dbReference type="EC" id="2.5.1.-" evidence="5"/>
<dbReference type="EMBL" id="LNGC01000002">
    <property type="protein sequence ID" value="KYC53734.1"/>
    <property type="molecule type" value="Genomic_DNA"/>
</dbReference>
<dbReference type="InterPro" id="IPR046469">
    <property type="entry name" value="SAM_HAT_N"/>
</dbReference>
<reference evidence="5 6" key="1">
    <citation type="journal article" date="2016" name="ISME J.">
        <title>Chasing the elusive Euryarchaeota class WSA2: genomes reveal a uniquely fastidious methyl-reducing methanogen.</title>
        <authorList>
            <person name="Nobu M.K."/>
            <person name="Narihiro T."/>
            <person name="Kuroda K."/>
            <person name="Mei R."/>
            <person name="Liu W.T."/>
        </authorList>
    </citation>
    <scope>NUCLEOTIDE SEQUENCE [LARGE SCALE GENOMIC DNA]</scope>
    <source>
        <strain evidence="5">U1lsi0528_Bin055</strain>
    </source>
</reference>
<dbReference type="InterPro" id="IPR023227">
    <property type="entry name" value="SAM_OH_AdoTrfase_C_sf"/>
</dbReference>
<dbReference type="Pfam" id="PF20257">
    <property type="entry name" value="SAM_HAT_C"/>
    <property type="match status" value="1"/>
</dbReference>
<dbReference type="AlphaFoldDB" id="A0A150J9W7"/>
<dbReference type="InterPro" id="IPR002747">
    <property type="entry name" value="SAM_OH_AdoTrfase"/>
</dbReference>
<dbReference type="InterPro" id="IPR023228">
    <property type="entry name" value="SAM_OH_AdoTrfase_N_sf"/>
</dbReference>
<evidence type="ECO:0000256" key="2">
    <source>
        <dbReference type="ARBA" id="ARBA00024035"/>
    </source>
</evidence>
<evidence type="ECO:0000256" key="1">
    <source>
        <dbReference type="ARBA" id="ARBA00022691"/>
    </source>
</evidence>
<accession>A0A150J9W7</accession>
<feature type="domain" description="S-adenosyl-l-methionine hydroxide adenosyltransferase C-terminal" evidence="4">
    <location>
        <begin position="168"/>
        <end position="244"/>
    </location>
</feature>
<evidence type="ECO:0000313" key="6">
    <source>
        <dbReference type="Proteomes" id="UP000075398"/>
    </source>
</evidence>
<dbReference type="Gene3D" id="2.40.30.90">
    <property type="entry name" value="Bacterial fluorinating enzyme like"/>
    <property type="match status" value="1"/>
</dbReference>
<dbReference type="GO" id="GO:0016740">
    <property type="term" value="F:transferase activity"/>
    <property type="evidence" value="ECO:0007669"/>
    <property type="project" value="UniProtKB-KW"/>
</dbReference>
<keyword evidence="1" id="KW-0949">S-adenosyl-L-methionine</keyword>
<comment type="caution">
    <text evidence="5">The sequence shown here is derived from an EMBL/GenBank/DDBJ whole genome shotgun (WGS) entry which is preliminary data.</text>
</comment>
<dbReference type="PIRSF" id="PIRSF006779">
    <property type="entry name" value="UCP006779"/>
    <property type="match status" value="1"/>
</dbReference>
<dbReference type="SUPFAM" id="SSF101852">
    <property type="entry name" value="Bacterial fluorinating enzyme, C-terminal domain"/>
    <property type="match status" value="1"/>
</dbReference>
<dbReference type="SUPFAM" id="SSF102522">
    <property type="entry name" value="Bacterial fluorinating enzyme, N-terminal domain"/>
    <property type="match status" value="1"/>
</dbReference>
<evidence type="ECO:0000259" key="3">
    <source>
        <dbReference type="Pfam" id="PF01887"/>
    </source>
</evidence>
<dbReference type="PATRIC" id="fig|1705409.3.peg.124"/>
<sequence length="251" mass="27806">MISLTTDFDDFYAGQIKGQIYKINPDAKIVDITHKIKRQSIYDAAFVISSSYSYFPKGAIHVVVVDPGVGSQRAPIALNSDGHTFVGPDNGVFSLLKGEVFKIDVNKLNQKLLVYGITNFSNTFHGRDIFAPTAALLDIGDTDILEKKDQITRLPFKKEINKNIALLSILYVDSFGNIILNMKKEDANIKEIELSNVKIPVLTHYEEGKNLGLIALYSSSGYLEISKYLGDANSTLNLKTGDTIKLILKNE</sequence>
<gene>
    <name evidence="5" type="ORF">AMQ22_00121</name>
</gene>
<proteinExistence type="inferred from homology"/>
<keyword evidence="5" id="KW-0808">Transferase</keyword>
<dbReference type="Proteomes" id="UP000075398">
    <property type="component" value="Unassembled WGS sequence"/>
</dbReference>